<protein>
    <submittedName>
        <fullName evidence="2">3',5'-cyclic AMP phosphodiesterase CpdA</fullName>
    </submittedName>
</protein>
<dbReference type="PANTHER" id="PTHR43143">
    <property type="entry name" value="METALLOPHOSPHOESTERASE, CALCINEURIN SUPERFAMILY"/>
    <property type="match status" value="1"/>
</dbReference>
<keyword evidence="3" id="KW-1185">Reference proteome</keyword>
<gene>
    <name evidence="2" type="ORF">BDD14_3749</name>
</gene>
<accession>A0A4Q7YWW2</accession>
<dbReference type="SUPFAM" id="SSF56300">
    <property type="entry name" value="Metallo-dependent phosphatases"/>
    <property type="match status" value="1"/>
</dbReference>
<reference evidence="2 3" key="1">
    <citation type="submission" date="2019-02" db="EMBL/GenBank/DDBJ databases">
        <title>Genomic Encyclopedia of Archaeal and Bacterial Type Strains, Phase II (KMG-II): from individual species to whole genera.</title>
        <authorList>
            <person name="Goeker M."/>
        </authorList>
    </citation>
    <scope>NUCLEOTIDE SEQUENCE [LARGE SCALE GENOMIC DNA]</scope>
    <source>
        <strain evidence="2 3">DSM 18101</strain>
    </source>
</reference>
<dbReference type="Pfam" id="PF00149">
    <property type="entry name" value="Metallophos"/>
    <property type="match status" value="1"/>
</dbReference>
<dbReference type="EMBL" id="SHKW01000001">
    <property type="protein sequence ID" value="RZU42198.1"/>
    <property type="molecule type" value="Genomic_DNA"/>
</dbReference>
<dbReference type="PANTHER" id="PTHR43143:SF1">
    <property type="entry name" value="SERINE_THREONINE-PROTEIN PHOSPHATASE CPPED1"/>
    <property type="match status" value="1"/>
</dbReference>
<dbReference type="RefSeq" id="WP_207231765.1">
    <property type="nucleotide sequence ID" value="NZ_SHKW01000001.1"/>
</dbReference>
<organism evidence="2 3">
    <name type="scientific">Edaphobacter modestus</name>
    <dbReference type="NCBI Taxonomy" id="388466"/>
    <lineage>
        <taxon>Bacteria</taxon>
        <taxon>Pseudomonadati</taxon>
        <taxon>Acidobacteriota</taxon>
        <taxon>Terriglobia</taxon>
        <taxon>Terriglobales</taxon>
        <taxon>Acidobacteriaceae</taxon>
        <taxon>Edaphobacter</taxon>
    </lineage>
</organism>
<evidence type="ECO:0000313" key="2">
    <source>
        <dbReference type="EMBL" id="RZU42198.1"/>
    </source>
</evidence>
<comment type="caution">
    <text evidence="2">The sequence shown here is derived from an EMBL/GenBank/DDBJ whole genome shotgun (WGS) entry which is preliminary data.</text>
</comment>
<dbReference type="InterPro" id="IPR029052">
    <property type="entry name" value="Metallo-depent_PP-like"/>
</dbReference>
<dbReference type="AlphaFoldDB" id="A0A4Q7YWW2"/>
<dbReference type="Proteomes" id="UP000292958">
    <property type="component" value="Unassembled WGS sequence"/>
</dbReference>
<evidence type="ECO:0000313" key="3">
    <source>
        <dbReference type="Proteomes" id="UP000292958"/>
    </source>
</evidence>
<feature type="domain" description="Calcineurin-like phosphoesterase" evidence="1">
    <location>
        <begin position="57"/>
        <end position="226"/>
    </location>
</feature>
<evidence type="ECO:0000259" key="1">
    <source>
        <dbReference type="Pfam" id="PF00149"/>
    </source>
</evidence>
<dbReference type="InterPro" id="IPR004843">
    <property type="entry name" value="Calcineurin-like_PHP"/>
</dbReference>
<proteinExistence type="predicted"/>
<sequence>MIHPQWLKLCGAIVLLSGIVRGQEPFFIQMSDPQFGMYTNNVGFKQETANLEFAIATANRLHPVFIVITGDLINKPGDASQIAEYLRVTHEIDPQIPVYNVAGNHDVGNIPTHESLQAYRRLFGKDYYSFRNGDMEGIVLDSSIIQHPEKVMDEEKTQREWLETELRAAKADGVKSIVVFQHIPWFLHTADEPDQYFNIPHDARACYLAILDGAGVRYNFAGHLHQNSEGREGFLTMVSTGPVGKPLGNASSGIRVIAIGEHGLCNQYFGLGNLPNQIDVKSFPACESGSTAVSSGGNVGVNTP</sequence>
<dbReference type="GO" id="GO:0016787">
    <property type="term" value="F:hydrolase activity"/>
    <property type="evidence" value="ECO:0007669"/>
    <property type="project" value="InterPro"/>
</dbReference>
<dbReference type="InterPro" id="IPR051918">
    <property type="entry name" value="STPP_CPPED1"/>
</dbReference>
<dbReference type="Gene3D" id="3.60.21.10">
    <property type="match status" value="1"/>
</dbReference>
<name>A0A4Q7YWW2_9BACT</name>